<dbReference type="PROSITE" id="PS00041">
    <property type="entry name" value="HTH_ARAC_FAMILY_1"/>
    <property type="match status" value="1"/>
</dbReference>
<evidence type="ECO:0000313" key="7">
    <source>
        <dbReference type="Proteomes" id="UP000287188"/>
    </source>
</evidence>
<dbReference type="PANTHER" id="PTHR43280">
    <property type="entry name" value="ARAC-FAMILY TRANSCRIPTIONAL REGULATOR"/>
    <property type="match status" value="1"/>
</dbReference>
<dbReference type="SMART" id="SM00342">
    <property type="entry name" value="HTH_ARAC"/>
    <property type="match status" value="1"/>
</dbReference>
<evidence type="ECO:0000256" key="4">
    <source>
        <dbReference type="SAM" id="MobiDB-lite"/>
    </source>
</evidence>
<dbReference type="AlphaFoldDB" id="A0A402AKC3"/>
<dbReference type="InterPro" id="IPR009057">
    <property type="entry name" value="Homeodomain-like_sf"/>
</dbReference>
<dbReference type="PROSITE" id="PS01124">
    <property type="entry name" value="HTH_ARAC_FAMILY_2"/>
    <property type="match status" value="1"/>
</dbReference>
<dbReference type="InterPro" id="IPR020449">
    <property type="entry name" value="Tscrpt_reg_AraC-type_HTH"/>
</dbReference>
<sequence>MNAQHIDLFYLYPVSPVVSLSPASAFSATFECLRAIWADMNLPFRQIQVSAYALQLCSMVLEGWRQQGSQPRPAALRTPRDRFTDVIRYMSQHLEQKLTRDDLAALVYLHPGYFDRAFRGIYGVSPMQMLRDLRLQQAQRLLETTALSLNTIALQCGLSEAGYFSRVFRQRYGQPPGQYRESAKSAKESYLRPL</sequence>
<feature type="compositionally biased region" description="Basic and acidic residues" evidence="4">
    <location>
        <begin position="181"/>
        <end position="194"/>
    </location>
</feature>
<evidence type="ECO:0000256" key="3">
    <source>
        <dbReference type="ARBA" id="ARBA00023163"/>
    </source>
</evidence>
<feature type="domain" description="HTH araC/xylS-type" evidence="5">
    <location>
        <begin position="84"/>
        <end position="182"/>
    </location>
</feature>
<organism evidence="6 7">
    <name type="scientific">Dictyobacter kobayashii</name>
    <dbReference type="NCBI Taxonomy" id="2014872"/>
    <lineage>
        <taxon>Bacteria</taxon>
        <taxon>Bacillati</taxon>
        <taxon>Chloroflexota</taxon>
        <taxon>Ktedonobacteria</taxon>
        <taxon>Ktedonobacterales</taxon>
        <taxon>Dictyobacteraceae</taxon>
        <taxon>Dictyobacter</taxon>
    </lineage>
</organism>
<dbReference type="Gene3D" id="1.10.10.60">
    <property type="entry name" value="Homeodomain-like"/>
    <property type="match status" value="2"/>
</dbReference>
<dbReference type="Pfam" id="PF12833">
    <property type="entry name" value="HTH_18"/>
    <property type="match status" value="1"/>
</dbReference>
<dbReference type="PANTHER" id="PTHR43280:SF2">
    <property type="entry name" value="HTH-TYPE TRANSCRIPTIONAL REGULATOR EXSA"/>
    <property type="match status" value="1"/>
</dbReference>
<name>A0A402AKC3_9CHLR</name>
<evidence type="ECO:0000256" key="2">
    <source>
        <dbReference type="ARBA" id="ARBA00023125"/>
    </source>
</evidence>
<feature type="region of interest" description="Disordered" evidence="4">
    <location>
        <begin position="175"/>
        <end position="194"/>
    </location>
</feature>
<gene>
    <name evidence="6" type="ORF">KDK_33710</name>
</gene>
<keyword evidence="3" id="KW-0804">Transcription</keyword>
<dbReference type="GO" id="GO:0003700">
    <property type="term" value="F:DNA-binding transcription factor activity"/>
    <property type="evidence" value="ECO:0007669"/>
    <property type="project" value="InterPro"/>
</dbReference>
<dbReference type="GO" id="GO:0043565">
    <property type="term" value="F:sequence-specific DNA binding"/>
    <property type="evidence" value="ECO:0007669"/>
    <property type="project" value="InterPro"/>
</dbReference>
<keyword evidence="7" id="KW-1185">Reference proteome</keyword>
<comment type="caution">
    <text evidence="6">The sequence shown here is derived from an EMBL/GenBank/DDBJ whole genome shotgun (WGS) entry which is preliminary data.</text>
</comment>
<dbReference type="PRINTS" id="PR00032">
    <property type="entry name" value="HTHARAC"/>
</dbReference>
<protein>
    <recommendedName>
        <fullName evidence="5">HTH araC/xylS-type domain-containing protein</fullName>
    </recommendedName>
</protein>
<keyword evidence="2" id="KW-0238">DNA-binding</keyword>
<proteinExistence type="predicted"/>
<evidence type="ECO:0000256" key="1">
    <source>
        <dbReference type="ARBA" id="ARBA00023015"/>
    </source>
</evidence>
<dbReference type="InterPro" id="IPR018060">
    <property type="entry name" value="HTH_AraC"/>
</dbReference>
<dbReference type="InterPro" id="IPR018062">
    <property type="entry name" value="HTH_AraC-typ_CS"/>
</dbReference>
<dbReference type="Proteomes" id="UP000287188">
    <property type="component" value="Unassembled WGS sequence"/>
</dbReference>
<reference evidence="7" key="1">
    <citation type="submission" date="2018-12" db="EMBL/GenBank/DDBJ databases">
        <title>Tengunoibacter tsumagoiensis gen. nov., sp. nov., Dictyobacter kobayashii sp. nov., D. alpinus sp. nov., and D. joshuensis sp. nov. and description of Dictyobacteraceae fam. nov. within the order Ktedonobacterales isolated from Tengu-no-mugimeshi.</title>
        <authorList>
            <person name="Wang C.M."/>
            <person name="Zheng Y."/>
            <person name="Sakai Y."/>
            <person name="Toyoda A."/>
            <person name="Minakuchi Y."/>
            <person name="Abe K."/>
            <person name="Yokota A."/>
            <person name="Yabe S."/>
        </authorList>
    </citation>
    <scope>NUCLEOTIDE SEQUENCE [LARGE SCALE GENOMIC DNA]</scope>
    <source>
        <strain evidence="7">Uno11</strain>
    </source>
</reference>
<accession>A0A402AKC3</accession>
<dbReference type="SUPFAM" id="SSF46689">
    <property type="entry name" value="Homeodomain-like"/>
    <property type="match status" value="2"/>
</dbReference>
<keyword evidence="1" id="KW-0805">Transcription regulation</keyword>
<evidence type="ECO:0000259" key="5">
    <source>
        <dbReference type="PROSITE" id="PS01124"/>
    </source>
</evidence>
<dbReference type="EMBL" id="BIFS01000001">
    <property type="protein sequence ID" value="GCE19571.1"/>
    <property type="molecule type" value="Genomic_DNA"/>
</dbReference>
<evidence type="ECO:0000313" key="6">
    <source>
        <dbReference type="EMBL" id="GCE19571.1"/>
    </source>
</evidence>
<dbReference type="RefSeq" id="WP_161977394.1">
    <property type="nucleotide sequence ID" value="NZ_BIFS01000001.1"/>
</dbReference>